<dbReference type="EMBL" id="LWDE02000763">
    <property type="protein sequence ID" value="KAE8245113.1"/>
    <property type="molecule type" value="Genomic_DNA"/>
</dbReference>
<evidence type="ECO:0000256" key="1">
    <source>
        <dbReference type="SAM" id="MobiDB-lite"/>
    </source>
</evidence>
<comment type="caution">
    <text evidence="2">The sequence shown here is derived from an EMBL/GenBank/DDBJ whole genome shotgun (WGS) entry which is preliminary data.</text>
</comment>
<dbReference type="Proteomes" id="UP000077684">
    <property type="component" value="Unassembled WGS sequence"/>
</dbReference>
<feature type="compositionally biased region" description="Polar residues" evidence="1">
    <location>
        <begin position="1"/>
        <end position="13"/>
    </location>
</feature>
<gene>
    <name evidence="2" type="ORF">A4X06_0g5824</name>
</gene>
<dbReference type="AlphaFoldDB" id="A0A8X7MPZ0"/>
<reference evidence="2" key="2">
    <citation type="journal article" date="2019" name="IMA Fungus">
        <title>Genome sequencing and comparison of five Tilletia species to identify candidate genes for the detection of regulated species infecting wheat.</title>
        <authorList>
            <person name="Nguyen H.D.T."/>
            <person name="Sultana T."/>
            <person name="Kesanakurti P."/>
            <person name="Hambleton S."/>
        </authorList>
    </citation>
    <scope>NUCLEOTIDE SEQUENCE</scope>
    <source>
        <strain evidence="2">DAOMC 236426</strain>
    </source>
</reference>
<proteinExistence type="predicted"/>
<accession>A0A8X7MPZ0</accession>
<sequence>MSDASTRLTGSDNNRARGDDTDPSDGDDEELPSAAALRTRPARKRRSRRGAAAGTSFTPEALEETAALKQLIHERMNAISQEPKVTLSAIRQELGYSVEYGRQVSPYHRWAKWYAATEPNPAPRDLVERSRLIGAVWAALKADTSEYETTMAKVNEWHQTNTGNAVEYDAKRILAVVAKKARKLATSASNNDRVAMVVIAAHSHSRVEPAVIGTKQSLAQLAESLKGVEGLTHLRDNFHARVIQRPPANGSHTSIDFDDIPRGSGENRYDDRWQVVKRAVPLHLIRLITVALGSNDLECEQWAVKSHDGTQMVYQEIFDILAEVGLCFDGWPTECQDLLAPGSECSVDDGDTVVIISGSLEHWNMWPRHLGRLLYVALCEQSIRVRPMRDEE</sequence>
<reference evidence="2" key="1">
    <citation type="submission" date="2016-04" db="EMBL/GenBank/DDBJ databases">
        <authorList>
            <person name="Nguyen H.D."/>
            <person name="Samba Siva P."/>
            <person name="Cullis J."/>
            <person name="Levesque C.A."/>
            <person name="Hambleton S."/>
        </authorList>
    </citation>
    <scope>NUCLEOTIDE SEQUENCE</scope>
    <source>
        <strain evidence="2">DAOMC 236426</strain>
    </source>
</reference>
<keyword evidence="3" id="KW-1185">Reference proteome</keyword>
<feature type="compositionally biased region" description="Acidic residues" evidence="1">
    <location>
        <begin position="21"/>
        <end position="31"/>
    </location>
</feature>
<evidence type="ECO:0000313" key="3">
    <source>
        <dbReference type="Proteomes" id="UP000077684"/>
    </source>
</evidence>
<protein>
    <submittedName>
        <fullName evidence="2">Uncharacterized protein</fullName>
    </submittedName>
</protein>
<evidence type="ECO:0000313" key="2">
    <source>
        <dbReference type="EMBL" id="KAE8245113.1"/>
    </source>
</evidence>
<name>A0A8X7MPZ0_9BASI</name>
<organism evidence="2 3">
    <name type="scientific">Tilletia controversa</name>
    <name type="common">dwarf bunt fungus</name>
    <dbReference type="NCBI Taxonomy" id="13291"/>
    <lineage>
        <taxon>Eukaryota</taxon>
        <taxon>Fungi</taxon>
        <taxon>Dikarya</taxon>
        <taxon>Basidiomycota</taxon>
        <taxon>Ustilaginomycotina</taxon>
        <taxon>Exobasidiomycetes</taxon>
        <taxon>Tilletiales</taxon>
        <taxon>Tilletiaceae</taxon>
        <taxon>Tilletia</taxon>
    </lineage>
</organism>
<feature type="region of interest" description="Disordered" evidence="1">
    <location>
        <begin position="1"/>
        <end position="58"/>
    </location>
</feature>
<feature type="compositionally biased region" description="Basic residues" evidence="1">
    <location>
        <begin position="40"/>
        <end position="49"/>
    </location>
</feature>